<dbReference type="InterPro" id="IPR036390">
    <property type="entry name" value="WH_DNA-bd_sf"/>
</dbReference>
<dbReference type="PROSITE" id="PS50011">
    <property type="entry name" value="PROTEIN_KINASE_DOM"/>
    <property type="match status" value="1"/>
</dbReference>
<dbReference type="SUPFAM" id="SSF49562">
    <property type="entry name" value="C2 domain (Calcium/lipid-binding domain, CaLB)"/>
    <property type="match status" value="1"/>
</dbReference>
<dbReference type="Gene3D" id="1.10.510.10">
    <property type="entry name" value="Transferase(Phosphotransferase) domain 1"/>
    <property type="match status" value="1"/>
</dbReference>
<feature type="compositionally biased region" description="Polar residues" evidence="12">
    <location>
        <begin position="368"/>
        <end position="377"/>
    </location>
</feature>
<dbReference type="SUPFAM" id="SSF144091">
    <property type="entry name" value="Rhomboid-like"/>
    <property type="match status" value="1"/>
</dbReference>
<dbReference type="Pfam" id="PF00069">
    <property type="entry name" value="Pkinase"/>
    <property type="match status" value="1"/>
</dbReference>
<keyword evidence="7" id="KW-0418">Kinase</keyword>
<dbReference type="PANTHER" id="PTHR24351">
    <property type="entry name" value="RIBOSOMAL PROTEIN S6 KINASE"/>
    <property type="match status" value="1"/>
</dbReference>
<dbReference type="SMART" id="SM00049">
    <property type="entry name" value="DEP"/>
    <property type="match status" value="1"/>
</dbReference>
<dbReference type="InParanoid" id="A0A024GU57"/>
<evidence type="ECO:0000256" key="11">
    <source>
        <dbReference type="PROSITE-ProRule" id="PRU10141"/>
    </source>
</evidence>
<evidence type="ECO:0000256" key="6">
    <source>
        <dbReference type="ARBA" id="ARBA00022741"/>
    </source>
</evidence>
<keyword evidence="2" id="KW-0723">Serine/threonine-protein kinase</keyword>
<evidence type="ECO:0000259" key="16">
    <source>
        <dbReference type="PROSITE" id="PS50186"/>
    </source>
</evidence>
<dbReference type="Gene3D" id="3.30.200.20">
    <property type="entry name" value="Phosphorylase Kinase, domain 1"/>
    <property type="match status" value="1"/>
</dbReference>
<name>A0A024GU57_9STRA</name>
<dbReference type="InterPro" id="IPR000591">
    <property type="entry name" value="DEP_dom"/>
</dbReference>
<keyword evidence="10 13" id="KW-0472">Membrane</keyword>
<feature type="domain" description="UBA" evidence="15">
    <location>
        <begin position="288"/>
        <end position="328"/>
    </location>
</feature>
<evidence type="ECO:0000256" key="3">
    <source>
        <dbReference type="ARBA" id="ARBA00022553"/>
    </source>
</evidence>
<keyword evidence="8 11" id="KW-0067">ATP-binding</keyword>
<dbReference type="SUPFAM" id="SSF46785">
    <property type="entry name" value="Winged helix' DNA-binding domain"/>
    <property type="match status" value="1"/>
</dbReference>
<dbReference type="Proteomes" id="UP000053237">
    <property type="component" value="Unassembled WGS sequence"/>
</dbReference>
<dbReference type="PROSITE" id="PS00108">
    <property type="entry name" value="PROTEIN_KINASE_ST"/>
    <property type="match status" value="1"/>
</dbReference>
<evidence type="ECO:0008006" key="20">
    <source>
        <dbReference type="Google" id="ProtNLM"/>
    </source>
</evidence>
<dbReference type="PROSITE" id="PS50030">
    <property type="entry name" value="UBA"/>
    <property type="match status" value="1"/>
</dbReference>
<evidence type="ECO:0000256" key="7">
    <source>
        <dbReference type="ARBA" id="ARBA00022777"/>
    </source>
</evidence>
<evidence type="ECO:0000256" key="12">
    <source>
        <dbReference type="SAM" id="MobiDB-lite"/>
    </source>
</evidence>
<feature type="transmembrane region" description="Helical" evidence="13">
    <location>
        <begin position="88"/>
        <end position="109"/>
    </location>
</feature>
<dbReference type="CDD" id="cd14309">
    <property type="entry name" value="UBA_scDdi1_like"/>
    <property type="match status" value="1"/>
</dbReference>
<keyword evidence="9 13" id="KW-1133">Transmembrane helix</keyword>
<evidence type="ECO:0000256" key="2">
    <source>
        <dbReference type="ARBA" id="ARBA00022527"/>
    </source>
</evidence>
<evidence type="ECO:0000256" key="13">
    <source>
        <dbReference type="SAM" id="Phobius"/>
    </source>
</evidence>
<evidence type="ECO:0000313" key="18">
    <source>
        <dbReference type="EMBL" id="CCI50454.1"/>
    </source>
</evidence>
<dbReference type="InterPro" id="IPR000961">
    <property type="entry name" value="AGC-kinase_C"/>
</dbReference>
<dbReference type="EMBL" id="CAIX01000510">
    <property type="protein sequence ID" value="CCI50454.1"/>
    <property type="molecule type" value="Genomic_DNA"/>
</dbReference>
<feature type="transmembrane region" description="Helical" evidence="13">
    <location>
        <begin position="12"/>
        <end position="32"/>
    </location>
</feature>
<dbReference type="PROSITE" id="PS00107">
    <property type="entry name" value="PROTEIN_KINASE_ATP"/>
    <property type="match status" value="1"/>
</dbReference>
<dbReference type="InterPro" id="IPR017441">
    <property type="entry name" value="Protein_kinase_ATP_BS"/>
</dbReference>
<dbReference type="GO" id="GO:0004674">
    <property type="term" value="F:protein serine/threonine kinase activity"/>
    <property type="evidence" value="ECO:0007669"/>
    <property type="project" value="UniProtKB-KW"/>
</dbReference>
<dbReference type="InterPro" id="IPR035952">
    <property type="entry name" value="Rhomboid-like_sf"/>
</dbReference>
<proteinExistence type="predicted"/>
<evidence type="ECO:0000256" key="9">
    <source>
        <dbReference type="ARBA" id="ARBA00022989"/>
    </source>
</evidence>
<feature type="domain" description="Protein kinase" evidence="14">
    <location>
        <begin position="778"/>
        <end position="1060"/>
    </location>
</feature>
<feature type="transmembrane region" description="Helical" evidence="13">
    <location>
        <begin position="121"/>
        <end position="137"/>
    </location>
</feature>
<feature type="compositionally biased region" description="Low complexity" evidence="12">
    <location>
        <begin position="730"/>
        <end position="745"/>
    </location>
</feature>
<feature type="transmembrane region" description="Helical" evidence="13">
    <location>
        <begin position="53"/>
        <end position="76"/>
    </location>
</feature>
<evidence type="ECO:0000256" key="10">
    <source>
        <dbReference type="ARBA" id="ARBA00023136"/>
    </source>
</evidence>
<protein>
    <recommendedName>
        <fullName evidence="20">Non-specific serine/threonine protein kinase</fullName>
    </recommendedName>
</protein>
<evidence type="ECO:0000256" key="1">
    <source>
        <dbReference type="ARBA" id="ARBA00004141"/>
    </source>
</evidence>
<dbReference type="Gene3D" id="1.10.8.10">
    <property type="entry name" value="DNA helicase RuvA subunit, C-terminal domain"/>
    <property type="match status" value="1"/>
</dbReference>
<evidence type="ECO:0000256" key="8">
    <source>
        <dbReference type="ARBA" id="ARBA00022840"/>
    </source>
</evidence>
<evidence type="ECO:0000256" key="5">
    <source>
        <dbReference type="ARBA" id="ARBA00022692"/>
    </source>
</evidence>
<sequence length="1129" mass="127103">MHPDLSGFYGAPVTYAICVGVAATSAAAFFTLPGRNLLIDCESITRNQQYWRLITGQFAFDHGIAASFGLYLLYQFRVLERQMGSQKFGSNILCIITLSSFYMLCLCQLWSKKYRTFDTSGGYMLFGFLLFHYHRFIPRLQPNAFTIFNVNLSDKSLTYIMILLMLGRDVRTLLLFVPGWYLGLLWSTTRLGNIRLPWMMTFFFKLFQPLFSVVPASAVLAQRQRRAMEAQQRVFGDRLPAAQVQGPQHRPDERVGVPQSAQSQGYRDQLLPGGPHDGMLAPHLAARPPSQEAIQQLMALGFDRDRSLRALQITDNNVEAAANRLLNGLKSLASSCIAFSNDKTPASSNELQNQPRRRKTTASYLKHSPNNTQSSNSVDKIKIRTKRRSLLKLTPIEAIDLTPAENGRTRNVYCTLVLLDSELREIRGEKYRTPPLRQVTPVWSPLKATMVRSVESGVESYQPIGIGAAAVAEEYTFGTVVNIRKAKYLLIKCKDKGRMETDDLGRLLLSLDDILSGSDTENERIAWYDLQLGHGGRLKQVQGKVRIATRTVREPSLYQLWACAEQLRKEVPSRDRSLYLKPHPCVITGKEATEWMLCHGPKRPMDGGISCSTEEEAILLGSCLLRRGILVHVTGSGDSQRFINSGWRYYRFAVHHLDPNKQRDANKLKTLILSGKAEEEDEEAEDSLSMVTAGMHVPMENESKKSGQSHSSMRHKSSDAMSSKPKRSLSKSNGSKSSRSNSTGTTAVRKASLEADRAQSTNKAARGKSKSKLRIEDFELLKVLGTGSFGRVLSARGPDGQVYAIKIISKIGLENSHRRNAKIERDILKQVDHPFVASLQFAFQNEDKLYLGMEFFNGGDLRHHLTSEAVSPAVPGIVNTTQRFTESRIQLYAAELVAGLAHLHSMEIIYRDLKPENIIIAKDGHIVLVDFGLSKFDSQRIKAHSLAGSPEYIAPEVLAVATTTSSETKSKEHNQIGYDKSCDWWSLGILIFEMFVGRTPFKDENTAIMYRNIREGQLFLPPALPDSARSLLIGLLERDASKRLGANETVPFSIMRHSFFQNIDWDALQRKEIEPEWVPDIIDDADAKYIDNEFVNQLPVDTPEWRMLDSVDREREYLPDFTFQPKQML</sequence>
<dbReference type="GO" id="GO:0005524">
    <property type="term" value="F:ATP binding"/>
    <property type="evidence" value="ECO:0007669"/>
    <property type="project" value="UniProtKB-UniRule"/>
</dbReference>
<dbReference type="Gene3D" id="1.10.10.10">
    <property type="entry name" value="Winged helix-like DNA-binding domain superfamily/Winged helix DNA-binding domain"/>
    <property type="match status" value="1"/>
</dbReference>
<dbReference type="InterPro" id="IPR011009">
    <property type="entry name" value="Kinase-like_dom_sf"/>
</dbReference>
<dbReference type="Pfam" id="PF00610">
    <property type="entry name" value="DEP"/>
    <property type="match status" value="1"/>
</dbReference>
<organism evidence="18 19">
    <name type="scientific">Albugo candida</name>
    <dbReference type="NCBI Taxonomy" id="65357"/>
    <lineage>
        <taxon>Eukaryota</taxon>
        <taxon>Sar</taxon>
        <taxon>Stramenopiles</taxon>
        <taxon>Oomycota</taxon>
        <taxon>Peronosporomycetes</taxon>
        <taxon>Albuginales</taxon>
        <taxon>Albuginaceae</taxon>
        <taxon>Albugo</taxon>
    </lineage>
</organism>
<keyword evidence="6 11" id="KW-0547">Nucleotide-binding</keyword>
<evidence type="ECO:0000259" key="17">
    <source>
        <dbReference type="PROSITE" id="PS51285"/>
    </source>
</evidence>
<gene>
    <name evidence="18" type="ORF">BN9_122280</name>
</gene>
<dbReference type="GO" id="GO:0016020">
    <property type="term" value="C:membrane"/>
    <property type="evidence" value="ECO:0007669"/>
    <property type="project" value="UniProtKB-SubCell"/>
</dbReference>
<keyword evidence="3" id="KW-0597">Phosphoprotein</keyword>
<dbReference type="InterPro" id="IPR015940">
    <property type="entry name" value="UBA"/>
</dbReference>
<accession>A0A024GU57</accession>
<keyword evidence="4" id="KW-0808">Transferase</keyword>
<comment type="caution">
    <text evidence="18">The sequence shown here is derived from an EMBL/GenBank/DDBJ whole genome shotgun (WGS) entry which is preliminary data.</text>
</comment>
<dbReference type="OrthoDB" id="148732at2759"/>
<feature type="compositionally biased region" description="Polar residues" evidence="12">
    <location>
        <begin position="342"/>
        <end position="354"/>
    </location>
</feature>
<feature type="domain" description="AGC-kinase C-terminal" evidence="17">
    <location>
        <begin position="1061"/>
        <end position="1129"/>
    </location>
</feature>
<evidence type="ECO:0000313" key="19">
    <source>
        <dbReference type="Proteomes" id="UP000053237"/>
    </source>
</evidence>
<dbReference type="SUPFAM" id="SSF56112">
    <property type="entry name" value="Protein kinase-like (PK-like)"/>
    <property type="match status" value="1"/>
</dbReference>
<dbReference type="InterPro" id="IPR036388">
    <property type="entry name" value="WH-like_DNA-bd_sf"/>
</dbReference>
<comment type="subcellular location">
    <subcellularLocation>
        <location evidence="1">Membrane</location>
        <topology evidence="1">Multi-pass membrane protein</topology>
    </subcellularLocation>
</comment>
<evidence type="ECO:0000259" key="14">
    <source>
        <dbReference type="PROSITE" id="PS50011"/>
    </source>
</evidence>
<dbReference type="GO" id="GO:0035556">
    <property type="term" value="P:intracellular signal transduction"/>
    <property type="evidence" value="ECO:0007669"/>
    <property type="project" value="InterPro"/>
</dbReference>
<feature type="region of interest" description="Disordered" evidence="12">
    <location>
        <begin position="342"/>
        <end position="377"/>
    </location>
</feature>
<feature type="region of interest" description="Disordered" evidence="12">
    <location>
        <begin position="243"/>
        <end position="266"/>
    </location>
</feature>
<dbReference type="InterPro" id="IPR035892">
    <property type="entry name" value="C2_domain_sf"/>
</dbReference>
<dbReference type="InterPro" id="IPR008271">
    <property type="entry name" value="Ser/Thr_kinase_AS"/>
</dbReference>
<dbReference type="Gene3D" id="2.60.40.150">
    <property type="entry name" value="C2 domain"/>
    <property type="match status" value="1"/>
</dbReference>
<dbReference type="FunFam" id="1.10.510.10:FF:000048">
    <property type="entry name" value="Protein kinase C"/>
    <property type="match status" value="1"/>
</dbReference>
<feature type="binding site" evidence="11">
    <location>
        <position position="806"/>
    </location>
    <ligand>
        <name>ATP</name>
        <dbReference type="ChEBI" id="CHEBI:30616"/>
    </ligand>
</feature>
<dbReference type="CDD" id="cd04371">
    <property type="entry name" value="DEP"/>
    <property type="match status" value="1"/>
</dbReference>
<evidence type="ECO:0000259" key="15">
    <source>
        <dbReference type="PROSITE" id="PS50030"/>
    </source>
</evidence>
<dbReference type="SMART" id="SM00220">
    <property type="entry name" value="S_TKc"/>
    <property type="match status" value="1"/>
</dbReference>
<dbReference type="SMART" id="SM00133">
    <property type="entry name" value="S_TK_X"/>
    <property type="match status" value="1"/>
</dbReference>
<dbReference type="InterPro" id="IPR009060">
    <property type="entry name" value="UBA-like_sf"/>
</dbReference>
<dbReference type="CDD" id="cd05123">
    <property type="entry name" value="STKc_AGC"/>
    <property type="match status" value="1"/>
</dbReference>
<dbReference type="STRING" id="65357.A0A024GU57"/>
<reference evidence="18 19" key="1">
    <citation type="submission" date="2012-05" db="EMBL/GenBank/DDBJ databases">
        <title>Recombination and specialization in a pathogen metapopulation.</title>
        <authorList>
            <person name="Gardiner A."/>
            <person name="Kemen E."/>
            <person name="Schultz-Larsen T."/>
            <person name="MacLean D."/>
            <person name="Van Oosterhout C."/>
            <person name="Jones J.D.G."/>
        </authorList>
    </citation>
    <scope>NUCLEOTIDE SEQUENCE [LARGE SCALE GENOMIC DNA]</scope>
    <source>
        <strain evidence="18 19">Ac Nc2</strain>
    </source>
</reference>
<keyword evidence="5 13" id="KW-0812">Transmembrane</keyword>
<evidence type="ECO:0000256" key="4">
    <source>
        <dbReference type="ARBA" id="ARBA00022679"/>
    </source>
</evidence>
<feature type="domain" description="DEP" evidence="16">
    <location>
        <begin position="567"/>
        <end position="654"/>
    </location>
</feature>
<dbReference type="InterPro" id="IPR045270">
    <property type="entry name" value="STKc_AGC"/>
</dbReference>
<keyword evidence="19" id="KW-1185">Reference proteome</keyword>
<dbReference type="SMART" id="SM00165">
    <property type="entry name" value="UBA"/>
    <property type="match status" value="1"/>
</dbReference>
<dbReference type="InterPro" id="IPR000719">
    <property type="entry name" value="Prot_kinase_dom"/>
</dbReference>
<feature type="region of interest" description="Disordered" evidence="12">
    <location>
        <begin position="699"/>
        <end position="769"/>
    </location>
</feature>
<dbReference type="AlphaFoldDB" id="A0A024GU57"/>
<dbReference type="PROSITE" id="PS50186">
    <property type="entry name" value="DEP"/>
    <property type="match status" value="1"/>
</dbReference>
<dbReference type="Pfam" id="PF00627">
    <property type="entry name" value="UBA"/>
    <property type="match status" value="1"/>
</dbReference>
<dbReference type="SUPFAM" id="SSF46934">
    <property type="entry name" value="UBA-like"/>
    <property type="match status" value="1"/>
</dbReference>
<dbReference type="PROSITE" id="PS51285">
    <property type="entry name" value="AGC_KINASE_CTER"/>
    <property type="match status" value="1"/>
</dbReference>